<evidence type="ECO:0000259" key="2">
    <source>
        <dbReference type="PROSITE" id="PS50113"/>
    </source>
</evidence>
<dbReference type="Gene3D" id="3.30.450.20">
    <property type="entry name" value="PAS domain"/>
    <property type="match status" value="2"/>
</dbReference>
<gene>
    <name evidence="3" type="ORF">GCM10011611_22800</name>
</gene>
<evidence type="ECO:0000313" key="3">
    <source>
        <dbReference type="EMBL" id="GGF16450.1"/>
    </source>
</evidence>
<protein>
    <recommendedName>
        <fullName evidence="5">PAS domain S-box protein</fullName>
    </recommendedName>
</protein>
<dbReference type="SMART" id="SM00086">
    <property type="entry name" value="PAC"/>
    <property type="match status" value="2"/>
</dbReference>
<reference evidence="3" key="1">
    <citation type="journal article" date="2014" name="Int. J. Syst. Evol. Microbiol.">
        <title>Complete genome sequence of Corynebacterium casei LMG S-19264T (=DSM 44701T), isolated from a smear-ripened cheese.</title>
        <authorList>
            <consortium name="US DOE Joint Genome Institute (JGI-PGF)"/>
            <person name="Walter F."/>
            <person name="Albersmeier A."/>
            <person name="Kalinowski J."/>
            <person name="Ruckert C."/>
        </authorList>
    </citation>
    <scope>NUCLEOTIDE SEQUENCE</scope>
    <source>
        <strain evidence="3">CGMCC 1.15725</strain>
    </source>
</reference>
<evidence type="ECO:0000259" key="1">
    <source>
        <dbReference type="PROSITE" id="PS50112"/>
    </source>
</evidence>
<name>A0A8J3E1Z0_9PROT</name>
<dbReference type="SUPFAM" id="SSF55785">
    <property type="entry name" value="PYP-like sensor domain (PAS domain)"/>
    <property type="match status" value="2"/>
</dbReference>
<sequence length="633" mass="69033">MADTALTDQELLSLLRTFIAKSGQTILVTDANLAAPGGPMILDANEPAAHVSGYAVRDLLGQRIGILYPPESLPRVLAQMREAAETGEPVQLEAIAATKSGKPYWMEVSTIAVLSPAGTPTHFFRLGRDITARKRAETERETTQRLLASVFGVIDQALGVIDDHGRFAMVNTAVTRQFGWSVFDLIGKPFTEIIDPAERPIVERQVTTSDEMTCRMSARLRRRKGDIVAGDIAVTTIPQPDGRPYRVMMLTERTQRAVDKSFEQALRRALQGGGQHGTVVAGKLQLVGLAEVRAAIGERWPALAERSFQVAENILRGHLGPTDVFSRTSDDGFLVCFAELDESEAQFKARTIAAEIRARLVGEFPEMAETDVTGFATTVEVDADDMVPENAIVNALEARLTRERKRLEEAAVKAMRARLTTAEVWFQSVMTDSLQAAPITMTRLPAELEEAQSTLLALGRTEFVSQTELLLLTGAAERVLAELKQNRTDLLLTPVRLATLTHRREAEHWLQVARTLGGPGKKRLVVEICELGRDTARARLTDVTMMVSSLFRAVAFELPTIDPNFVNHLPITAPLVTIEARLLGDNPTAAVTKLIKALLPRRCRLIVKNAASPAAAAALAKAGTPLISLSAPD</sequence>
<comment type="caution">
    <text evidence="3">The sequence shown here is derived from an EMBL/GenBank/DDBJ whole genome shotgun (WGS) entry which is preliminary data.</text>
</comment>
<dbReference type="InterPro" id="IPR000700">
    <property type="entry name" value="PAS-assoc_C"/>
</dbReference>
<dbReference type="RefSeq" id="WP_189045717.1">
    <property type="nucleotide sequence ID" value="NZ_BMJQ01000005.1"/>
</dbReference>
<dbReference type="PANTHER" id="PTHR44757:SF2">
    <property type="entry name" value="BIOFILM ARCHITECTURE MAINTENANCE PROTEIN MBAA"/>
    <property type="match status" value="1"/>
</dbReference>
<feature type="domain" description="PAS" evidence="1">
    <location>
        <begin position="11"/>
        <end position="87"/>
    </location>
</feature>
<dbReference type="InterPro" id="IPR052155">
    <property type="entry name" value="Biofilm_reg_signaling"/>
</dbReference>
<reference evidence="3" key="2">
    <citation type="submission" date="2020-09" db="EMBL/GenBank/DDBJ databases">
        <authorList>
            <person name="Sun Q."/>
            <person name="Zhou Y."/>
        </authorList>
    </citation>
    <scope>NUCLEOTIDE SEQUENCE</scope>
    <source>
        <strain evidence="3">CGMCC 1.15725</strain>
    </source>
</reference>
<dbReference type="PANTHER" id="PTHR44757">
    <property type="entry name" value="DIGUANYLATE CYCLASE DGCP"/>
    <property type="match status" value="1"/>
</dbReference>
<keyword evidence="4" id="KW-1185">Reference proteome</keyword>
<dbReference type="InterPro" id="IPR000014">
    <property type="entry name" value="PAS"/>
</dbReference>
<accession>A0A8J3E1Z0</accession>
<dbReference type="InterPro" id="IPR001610">
    <property type="entry name" value="PAC"/>
</dbReference>
<dbReference type="NCBIfam" id="TIGR00229">
    <property type="entry name" value="sensory_box"/>
    <property type="match status" value="2"/>
</dbReference>
<dbReference type="Proteomes" id="UP000646365">
    <property type="component" value="Unassembled WGS sequence"/>
</dbReference>
<feature type="domain" description="PAC" evidence="2">
    <location>
        <begin position="88"/>
        <end position="142"/>
    </location>
</feature>
<feature type="domain" description="PAS" evidence="1">
    <location>
        <begin position="143"/>
        <end position="206"/>
    </location>
</feature>
<dbReference type="PROSITE" id="PS50113">
    <property type="entry name" value="PAC"/>
    <property type="match status" value="1"/>
</dbReference>
<dbReference type="PROSITE" id="PS50112">
    <property type="entry name" value="PAS"/>
    <property type="match status" value="2"/>
</dbReference>
<dbReference type="AlphaFoldDB" id="A0A8J3E1Z0"/>
<dbReference type="InterPro" id="IPR035965">
    <property type="entry name" value="PAS-like_dom_sf"/>
</dbReference>
<proteinExistence type="predicted"/>
<dbReference type="SMART" id="SM00091">
    <property type="entry name" value="PAS"/>
    <property type="match status" value="2"/>
</dbReference>
<organism evidence="3 4">
    <name type="scientific">Aliidongia dinghuensis</name>
    <dbReference type="NCBI Taxonomy" id="1867774"/>
    <lineage>
        <taxon>Bacteria</taxon>
        <taxon>Pseudomonadati</taxon>
        <taxon>Pseudomonadota</taxon>
        <taxon>Alphaproteobacteria</taxon>
        <taxon>Rhodospirillales</taxon>
        <taxon>Dongiaceae</taxon>
        <taxon>Aliidongia</taxon>
    </lineage>
</organism>
<evidence type="ECO:0008006" key="5">
    <source>
        <dbReference type="Google" id="ProtNLM"/>
    </source>
</evidence>
<dbReference type="Pfam" id="PF08448">
    <property type="entry name" value="PAS_4"/>
    <property type="match status" value="2"/>
</dbReference>
<dbReference type="InterPro" id="IPR013656">
    <property type="entry name" value="PAS_4"/>
</dbReference>
<dbReference type="EMBL" id="BMJQ01000005">
    <property type="protein sequence ID" value="GGF16450.1"/>
    <property type="molecule type" value="Genomic_DNA"/>
</dbReference>
<evidence type="ECO:0000313" key="4">
    <source>
        <dbReference type="Proteomes" id="UP000646365"/>
    </source>
</evidence>
<dbReference type="CDD" id="cd00130">
    <property type="entry name" value="PAS"/>
    <property type="match status" value="2"/>
</dbReference>